<dbReference type="InterPro" id="IPR036397">
    <property type="entry name" value="RNaseH_sf"/>
</dbReference>
<comment type="caution">
    <text evidence="1">The sequence shown here is derived from an EMBL/GenBank/DDBJ whole genome shotgun (WGS) entry which is preliminary data.</text>
</comment>
<organism evidence="1 2">
    <name type="scientific">Phytophthora megakarya</name>
    <dbReference type="NCBI Taxonomy" id="4795"/>
    <lineage>
        <taxon>Eukaryota</taxon>
        <taxon>Sar</taxon>
        <taxon>Stramenopiles</taxon>
        <taxon>Oomycota</taxon>
        <taxon>Peronosporomycetes</taxon>
        <taxon>Peronosporales</taxon>
        <taxon>Peronosporaceae</taxon>
        <taxon>Phytophthora</taxon>
    </lineage>
</organism>
<evidence type="ECO:0000313" key="2">
    <source>
        <dbReference type="Proteomes" id="UP000198211"/>
    </source>
</evidence>
<evidence type="ECO:0000313" key="1">
    <source>
        <dbReference type="EMBL" id="OWZ00854.1"/>
    </source>
</evidence>
<dbReference type="GO" id="GO:0003676">
    <property type="term" value="F:nucleic acid binding"/>
    <property type="evidence" value="ECO:0007669"/>
    <property type="project" value="InterPro"/>
</dbReference>
<protein>
    <recommendedName>
        <fullName evidence="3">RNase H type-1 domain-containing protein</fullName>
    </recommendedName>
</protein>
<dbReference type="OrthoDB" id="117145at2759"/>
<evidence type="ECO:0008006" key="3">
    <source>
        <dbReference type="Google" id="ProtNLM"/>
    </source>
</evidence>
<sequence>MAEYSGMSNGVQAALDIGATDLVISLGVSACKKESLMAQLNRHRELVARLKSVKYLHAVREYNASADLLATEALENKASNVISDEPRLAELKSLNRIQAVI</sequence>
<proteinExistence type="predicted"/>
<dbReference type="EMBL" id="NBNE01007281">
    <property type="protein sequence ID" value="OWZ00854.1"/>
    <property type="molecule type" value="Genomic_DNA"/>
</dbReference>
<dbReference type="Proteomes" id="UP000198211">
    <property type="component" value="Unassembled WGS sequence"/>
</dbReference>
<keyword evidence="2" id="KW-1185">Reference proteome</keyword>
<gene>
    <name evidence="1" type="ORF">PHMEG_00027868</name>
</gene>
<reference evidence="2" key="1">
    <citation type="submission" date="2017-03" db="EMBL/GenBank/DDBJ databases">
        <title>Phytopthora megakarya and P. palmivora, two closely related causual agents of cacao black pod achieved similar genome size and gene model numbers by different mechanisms.</title>
        <authorList>
            <person name="Ali S."/>
            <person name="Shao J."/>
            <person name="Larry D.J."/>
            <person name="Kronmiller B."/>
            <person name="Shen D."/>
            <person name="Strem M.D."/>
            <person name="Melnick R.L."/>
            <person name="Guiltinan M.J."/>
            <person name="Tyler B.M."/>
            <person name="Meinhardt L.W."/>
            <person name="Bailey B.A."/>
        </authorList>
    </citation>
    <scope>NUCLEOTIDE SEQUENCE [LARGE SCALE GENOMIC DNA]</scope>
    <source>
        <strain evidence="2">zdho120</strain>
    </source>
</reference>
<dbReference type="Gene3D" id="3.30.420.10">
    <property type="entry name" value="Ribonuclease H-like superfamily/Ribonuclease H"/>
    <property type="match status" value="1"/>
</dbReference>
<dbReference type="AlphaFoldDB" id="A0A225V6U4"/>
<accession>A0A225V6U4</accession>
<name>A0A225V6U4_9STRA</name>